<dbReference type="EMBL" id="BAABFL010000117">
    <property type="protein sequence ID" value="GAA4649053.1"/>
    <property type="molecule type" value="Genomic_DNA"/>
</dbReference>
<evidence type="ECO:0000313" key="2">
    <source>
        <dbReference type="EMBL" id="GAA4649053.1"/>
    </source>
</evidence>
<name>A0ABP8UYN5_9GAMM</name>
<feature type="transmembrane region" description="Helical" evidence="1">
    <location>
        <begin position="38"/>
        <end position="56"/>
    </location>
</feature>
<dbReference type="RefSeq" id="WP_345194810.1">
    <property type="nucleotide sequence ID" value="NZ_BAABFL010000117.1"/>
</dbReference>
<gene>
    <name evidence="2" type="ORF">GCM10023116_13270</name>
</gene>
<comment type="caution">
    <text evidence="2">The sequence shown here is derived from an EMBL/GenBank/DDBJ whole genome shotgun (WGS) entry which is preliminary data.</text>
</comment>
<keyword evidence="3" id="KW-1185">Reference proteome</keyword>
<keyword evidence="1" id="KW-0812">Transmembrane</keyword>
<dbReference type="Proteomes" id="UP001500604">
    <property type="component" value="Unassembled WGS sequence"/>
</dbReference>
<accession>A0ABP8UYN5</accession>
<keyword evidence="1" id="KW-1133">Transmembrane helix</keyword>
<evidence type="ECO:0000313" key="3">
    <source>
        <dbReference type="Proteomes" id="UP001500604"/>
    </source>
</evidence>
<sequence>MSRAERFAHGITGAVLALVSTGALVLLLASLPMGRIETLMAGAAGVALQGCLYLFARGRGITCRTLSVVLLAVSVAASVAFMEQAWRLYGEQARRQQVQAGDDDFLVRQLKQQLDSLQQAITVRLATAERDTGGRYTTRGLDQLDTVRELEQQRGALLQQLRQSRQQAGDTAADGSLQALLDGAPRPVRLAVFSLLAVLVDLCALAALNRVRPVPETVAGEHCRSTEADDTRLLQQEDDRCPIEQIEARILAGDFGNPPSKRMAESEIQQAFERLAEKGRLVKTSQRFELVEP</sequence>
<protein>
    <submittedName>
        <fullName evidence="2">Uncharacterized protein</fullName>
    </submittedName>
</protein>
<organism evidence="2 3">
    <name type="scientific">Kistimonas scapharcae</name>
    <dbReference type="NCBI Taxonomy" id="1036133"/>
    <lineage>
        <taxon>Bacteria</taxon>
        <taxon>Pseudomonadati</taxon>
        <taxon>Pseudomonadota</taxon>
        <taxon>Gammaproteobacteria</taxon>
        <taxon>Oceanospirillales</taxon>
        <taxon>Endozoicomonadaceae</taxon>
        <taxon>Kistimonas</taxon>
    </lineage>
</organism>
<proteinExistence type="predicted"/>
<keyword evidence="1" id="KW-0472">Membrane</keyword>
<reference evidence="3" key="1">
    <citation type="journal article" date="2019" name="Int. J. Syst. Evol. Microbiol.">
        <title>The Global Catalogue of Microorganisms (GCM) 10K type strain sequencing project: providing services to taxonomists for standard genome sequencing and annotation.</title>
        <authorList>
            <consortium name="The Broad Institute Genomics Platform"/>
            <consortium name="The Broad Institute Genome Sequencing Center for Infectious Disease"/>
            <person name="Wu L."/>
            <person name="Ma J."/>
        </authorList>
    </citation>
    <scope>NUCLEOTIDE SEQUENCE [LARGE SCALE GENOMIC DNA]</scope>
    <source>
        <strain evidence="3">JCM 17805</strain>
    </source>
</reference>
<feature type="transmembrane region" description="Helical" evidence="1">
    <location>
        <begin position="7"/>
        <end position="32"/>
    </location>
</feature>
<evidence type="ECO:0000256" key="1">
    <source>
        <dbReference type="SAM" id="Phobius"/>
    </source>
</evidence>
<feature type="transmembrane region" description="Helical" evidence="1">
    <location>
        <begin position="68"/>
        <end position="86"/>
    </location>
</feature>